<feature type="transmembrane region" description="Helical" evidence="7">
    <location>
        <begin position="281"/>
        <end position="300"/>
    </location>
</feature>
<dbReference type="Proteomes" id="UP000309992">
    <property type="component" value="Unassembled WGS sequence"/>
</dbReference>
<comment type="caution">
    <text evidence="9">The sequence shown here is derived from an EMBL/GenBank/DDBJ whole genome shotgun (WGS) entry which is preliminary data.</text>
</comment>
<feature type="transmembrane region" description="Helical" evidence="7">
    <location>
        <begin position="330"/>
        <end position="350"/>
    </location>
</feature>
<feature type="transmembrane region" description="Helical" evidence="7">
    <location>
        <begin position="123"/>
        <end position="140"/>
    </location>
</feature>
<gene>
    <name evidence="9" type="ORF">FCN18_21860</name>
</gene>
<dbReference type="PANTHER" id="PTHR23513">
    <property type="entry name" value="INTEGRAL MEMBRANE EFFLUX PROTEIN-RELATED"/>
    <property type="match status" value="1"/>
</dbReference>
<comment type="subcellular location">
    <subcellularLocation>
        <location evidence="1">Cell inner membrane</location>
        <topology evidence="1">Multi-pass membrane protein</topology>
    </subcellularLocation>
</comment>
<evidence type="ECO:0000313" key="10">
    <source>
        <dbReference type="Proteomes" id="UP000309992"/>
    </source>
</evidence>
<evidence type="ECO:0000256" key="7">
    <source>
        <dbReference type="SAM" id="Phobius"/>
    </source>
</evidence>
<feature type="transmembrane region" description="Helical" evidence="7">
    <location>
        <begin position="186"/>
        <end position="208"/>
    </location>
</feature>
<feature type="domain" description="Major facilitator superfamily (MFS) profile" evidence="8">
    <location>
        <begin position="232"/>
        <end position="433"/>
    </location>
</feature>
<evidence type="ECO:0000256" key="5">
    <source>
        <dbReference type="ARBA" id="ARBA00022989"/>
    </source>
</evidence>
<evidence type="ECO:0000256" key="4">
    <source>
        <dbReference type="ARBA" id="ARBA00022692"/>
    </source>
</evidence>
<dbReference type="Gene3D" id="1.20.1250.20">
    <property type="entry name" value="MFS general substrate transporter like domains"/>
    <property type="match status" value="1"/>
</dbReference>
<evidence type="ECO:0000256" key="3">
    <source>
        <dbReference type="ARBA" id="ARBA00022475"/>
    </source>
</evidence>
<dbReference type="InterPro" id="IPR020846">
    <property type="entry name" value="MFS_dom"/>
</dbReference>
<dbReference type="SUPFAM" id="SSF103473">
    <property type="entry name" value="MFS general substrate transporter"/>
    <property type="match status" value="1"/>
</dbReference>
<keyword evidence="2" id="KW-0813">Transport</keyword>
<feature type="transmembrane region" description="Helical" evidence="7">
    <location>
        <begin position="307"/>
        <end position="324"/>
    </location>
</feature>
<feature type="transmembrane region" description="Helical" evidence="7">
    <location>
        <begin position="66"/>
        <end position="86"/>
    </location>
</feature>
<dbReference type="InterPro" id="IPR036259">
    <property type="entry name" value="MFS_trans_sf"/>
</dbReference>
<feature type="transmembrane region" description="Helical" evidence="7">
    <location>
        <begin position="36"/>
        <end position="54"/>
    </location>
</feature>
<evidence type="ECO:0000256" key="2">
    <source>
        <dbReference type="ARBA" id="ARBA00022448"/>
    </source>
</evidence>
<feature type="transmembrane region" description="Helical" evidence="7">
    <location>
        <begin position="240"/>
        <end position="261"/>
    </location>
</feature>
<dbReference type="PROSITE" id="PS50850">
    <property type="entry name" value="MFS"/>
    <property type="match status" value="1"/>
</dbReference>
<keyword evidence="3" id="KW-1003">Cell membrane</keyword>
<dbReference type="PANTHER" id="PTHR23513:SF9">
    <property type="entry name" value="ENTEROBACTIN EXPORTER ENTS"/>
    <property type="match status" value="1"/>
</dbReference>
<organism evidence="9 10">
    <name type="scientific">Prauserella endophytica</name>
    <dbReference type="NCBI Taxonomy" id="1592324"/>
    <lineage>
        <taxon>Bacteria</taxon>
        <taxon>Bacillati</taxon>
        <taxon>Actinomycetota</taxon>
        <taxon>Actinomycetes</taxon>
        <taxon>Pseudonocardiales</taxon>
        <taxon>Pseudonocardiaceae</taxon>
        <taxon>Prauserella</taxon>
        <taxon>Prauserella coralliicola group</taxon>
    </lineage>
</organism>
<keyword evidence="6 7" id="KW-0472">Membrane</keyword>
<keyword evidence="4 7" id="KW-0812">Transmembrane</keyword>
<evidence type="ECO:0000256" key="1">
    <source>
        <dbReference type="ARBA" id="ARBA00004429"/>
    </source>
</evidence>
<evidence type="ECO:0000256" key="6">
    <source>
        <dbReference type="ARBA" id="ARBA00023136"/>
    </source>
</evidence>
<dbReference type="EMBL" id="SWMS01000012">
    <property type="protein sequence ID" value="TKG68399.1"/>
    <property type="molecule type" value="Genomic_DNA"/>
</dbReference>
<proteinExistence type="predicted"/>
<accession>A0ABY2S3G7</accession>
<keyword evidence="5 7" id="KW-1133">Transmembrane helix</keyword>
<dbReference type="Pfam" id="PF05977">
    <property type="entry name" value="MFS_3"/>
    <property type="match status" value="1"/>
</dbReference>
<sequence length="433" mass="45026">MVVSDRTEEAPSKGRRLLGSIVVDGRPLRIAGFRRLWGSSMVTAIGSQLTAVAVPKQVFDITGSSAYVGLTGAFGLVPLLVFGLWGGAIADTVDRRKLLIVSNTGIAVTAAVLWAQAFLELNSVWLVLGLLAVNQAFYAVNMPTRNAVVARLVPEHLLPSAAALTGTMNTFGAVFGPLAAGALMPVVGLSTLYLVDTVALVVVLWAVWRLPPLPPLSGQVRRAGLRDIVDGFRYMGAQKVLLASFVVDIVAMVAGMPRALFPEMAERTFGDPPGGGLALGWLYAAIPLGAMLITLTSGWVSRVRRQGVAVVVAICVWGAAVAGFGLAPSLWLAVVFLAIAGAADMVSAIYRMAILQSAATDEMRGRTQGAFTVVVAGGPRIADLAHGWVAAGTGTAVAATGGGLLVIVLVVVATLLLPAFWYYRAAGAEGEKS</sequence>
<reference evidence="9 10" key="1">
    <citation type="journal article" date="2015" name="Antonie Van Leeuwenhoek">
        <title>Prauserella endophytica sp. nov., an endophytic actinobacterium isolated from Tamarix taklamakanensis.</title>
        <authorList>
            <person name="Liu J.M."/>
            <person name="Habden X."/>
            <person name="Guo L."/>
            <person name="Tuo L."/>
            <person name="Jiang Z.K."/>
            <person name="Liu S.W."/>
            <person name="Liu X.F."/>
            <person name="Chen L."/>
            <person name="Li R.F."/>
            <person name="Zhang Y.Q."/>
            <person name="Sun C.H."/>
        </authorList>
    </citation>
    <scope>NUCLEOTIDE SEQUENCE [LARGE SCALE GENOMIC DNA]</scope>
    <source>
        <strain evidence="9 10">CGMCC 4.7182</strain>
    </source>
</reference>
<dbReference type="CDD" id="cd06173">
    <property type="entry name" value="MFS_MefA_like"/>
    <property type="match status" value="1"/>
</dbReference>
<keyword evidence="10" id="KW-1185">Reference proteome</keyword>
<protein>
    <submittedName>
        <fullName evidence="9">MFS transporter</fullName>
    </submittedName>
</protein>
<dbReference type="InterPro" id="IPR010290">
    <property type="entry name" value="TM_effector"/>
</dbReference>
<evidence type="ECO:0000313" key="9">
    <source>
        <dbReference type="EMBL" id="TKG68399.1"/>
    </source>
</evidence>
<feature type="transmembrane region" description="Helical" evidence="7">
    <location>
        <begin position="161"/>
        <end position="180"/>
    </location>
</feature>
<name>A0ABY2S3G7_9PSEU</name>
<feature type="transmembrane region" description="Helical" evidence="7">
    <location>
        <begin position="403"/>
        <end position="423"/>
    </location>
</feature>
<feature type="transmembrane region" description="Helical" evidence="7">
    <location>
        <begin position="98"/>
        <end position="117"/>
    </location>
</feature>
<evidence type="ECO:0000259" key="8">
    <source>
        <dbReference type="PROSITE" id="PS50850"/>
    </source>
</evidence>